<protein>
    <submittedName>
        <fullName evidence="2">Uncharacterized protein</fullName>
    </submittedName>
</protein>
<keyword evidence="3" id="KW-1185">Reference proteome</keyword>
<dbReference type="Proteomes" id="UP000253318">
    <property type="component" value="Unassembled WGS sequence"/>
</dbReference>
<reference evidence="2 3" key="1">
    <citation type="submission" date="2018-04" db="EMBL/GenBank/DDBJ databases">
        <title>Novel actinobacteria from marine sediment.</title>
        <authorList>
            <person name="Ng Z.Y."/>
            <person name="Tan G.Y.A."/>
        </authorList>
    </citation>
    <scope>NUCLEOTIDE SEQUENCE [LARGE SCALE GENOMIC DNA]</scope>
    <source>
        <strain evidence="2 3">TPS81</strain>
    </source>
</reference>
<organism evidence="2 3">
    <name type="scientific">Marinitenerispora sediminis</name>
    <dbReference type="NCBI Taxonomy" id="1931232"/>
    <lineage>
        <taxon>Bacteria</taxon>
        <taxon>Bacillati</taxon>
        <taxon>Actinomycetota</taxon>
        <taxon>Actinomycetes</taxon>
        <taxon>Streptosporangiales</taxon>
        <taxon>Nocardiopsidaceae</taxon>
        <taxon>Marinitenerispora</taxon>
    </lineage>
</organism>
<gene>
    <name evidence="2" type="ORF">DEF24_23645</name>
</gene>
<feature type="compositionally biased region" description="Low complexity" evidence="1">
    <location>
        <begin position="111"/>
        <end position="124"/>
    </location>
</feature>
<sequence>MAETVEMKGRLVEQLDANPRAPEALRVAAEQQRDFASAQHAALAEGRGELAALAQTVKAKGRLVEQLDANPRAPEALRVAFEQQRDFASAQHAALAEGRGGAVGETPGITAALGAARGPAPRAAAPDRRETGAVRRGPTA</sequence>
<name>A0A368SZF6_9ACTN</name>
<evidence type="ECO:0000313" key="2">
    <source>
        <dbReference type="EMBL" id="RCV51023.1"/>
    </source>
</evidence>
<evidence type="ECO:0000256" key="1">
    <source>
        <dbReference type="SAM" id="MobiDB-lite"/>
    </source>
</evidence>
<feature type="region of interest" description="Disordered" evidence="1">
    <location>
        <begin position="92"/>
        <end position="140"/>
    </location>
</feature>
<accession>A0A368SZF6</accession>
<dbReference type="AlphaFoldDB" id="A0A368SZF6"/>
<dbReference type="EMBL" id="QEIN01000264">
    <property type="protein sequence ID" value="RCV51023.1"/>
    <property type="molecule type" value="Genomic_DNA"/>
</dbReference>
<evidence type="ECO:0000313" key="3">
    <source>
        <dbReference type="Proteomes" id="UP000253318"/>
    </source>
</evidence>
<comment type="caution">
    <text evidence="2">The sequence shown here is derived from an EMBL/GenBank/DDBJ whole genome shotgun (WGS) entry which is preliminary data.</text>
</comment>
<proteinExistence type="predicted"/>